<dbReference type="SUPFAM" id="SSF51735">
    <property type="entry name" value="NAD(P)-binding Rossmann-fold domains"/>
    <property type="match status" value="1"/>
</dbReference>
<dbReference type="KEGG" id="aplc:110988439"/>
<organism evidence="2 3">
    <name type="scientific">Acanthaster planci</name>
    <name type="common">Crown-of-thorns starfish</name>
    <dbReference type="NCBI Taxonomy" id="133434"/>
    <lineage>
        <taxon>Eukaryota</taxon>
        <taxon>Metazoa</taxon>
        <taxon>Echinodermata</taxon>
        <taxon>Eleutherozoa</taxon>
        <taxon>Asterozoa</taxon>
        <taxon>Asteroidea</taxon>
        <taxon>Valvatacea</taxon>
        <taxon>Valvatida</taxon>
        <taxon>Acanthasteridae</taxon>
        <taxon>Acanthaster</taxon>
    </lineage>
</organism>
<dbReference type="GeneID" id="110988439"/>
<dbReference type="PANTHER" id="PTHR43313:SF50">
    <property type="entry name" value="GH26015P"/>
    <property type="match status" value="1"/>
</dbReference>
<gene>
    <name evidence="3" type="primary">LOC110988439</name>
</gene>
<protein>
    <submittedName>
        <fullName evidence="3">Estradiol 17-beta-dehydrogenase 2-like</fullName>
    </submittedName>
</protein>
<name>A0A8B7ZPV5_ACAPL</name>
<keyword evidence="1" id="KW-0560">Oxidoreductase</keyword>
<dbReference type="InterPro" id="IPR020904">
    <property type="entry name" value="Sc_DH/Rdtase_CS"/>
</dbReference>
<dbReference type="PANTHER" id="PTHR43313">
    <property type="entry name" value="SHORT-CHAIN DEHYDROGENASE/REDUCTASE FAMILY 9C"/>
    <property type="match status" value="1"/>
</dbReference>
<dbReference type="GO" id="GO:0016491">
    <property type="term" value="F:oxidoreductase activity"/>
    <property type="evidence" value="ECO:0007669"/>
    <property type="project" value="UniProtKB-KW"/>
</dbReference>
<dbReference type="Pfam" id="PF00106">
    <property type="entry name" value="adh_short"/>
    <property type="match status" value="1"/>
</dbReference>
<dbReference type="PROSITE" id="PS00061">
    <property type="entry name" value="ADH_SHORT"/>
    <property type="match status" value="1"/>
</dbReference>
<evidence type="ECO:0000313" key="3">
    <source>
        <dbReference type="RefSeq" id="XP_022107618.1"/>
    </source>
</evidence>
<sequence length="350" mass="38801">MLSTTVCLSACLVLIITCFSWELSMRNILIGLGFSAFVAYLRKYVGPNLLQVEKQSVFITGCDSGFGHATAKHLDALGIQVFAGCLFPGGEGASRLRAECSEKLRVIPLDVTKQEDVDAAIATITQSIGNEGLWGVVNNAGICLWSELEVTPMETIKHHLDVNLLGQIRVVKATLPLLRKTRGRVISINSVNSSFYMPLFGAYGISKAATEMFCNILRLEARKWGIQVITIHPGSFRTALTTNRYGMRQYQRKCLEQLTAELKQYYTPGYFEATLDVINPSFIPTDVSPVCRTVTRALLERVPSACYECGLLAGTLINVARWLPTPLFEFLIRNSRVFNIEPNLNPDLNI</sequence>
<dbReference type="Gene3D" id="3.40.50.720">
    <property type="entry name" value="NAD(P)-binding Rossmann-like Domain"/>
    <property type="match status" value="1"/>
</dbReference>
<keyword evidence="2" id="KW-1185">Reference proteome</keyword>
<evidence type="ECO:0000256" key="1">
    <source>
        <dbReference type="ARBA" id="ARBA00023002"/>
    </source>
</evidence>
<dbReference type="GO" id="GO:0008202">
    <property type="term" value="P:steroid metabolic process"/>
    <property type="evidence" value="ECO:0007669"/>
    <property type="project" value="TreeGrafter"/>
</dbReference>
<accession>A0A8B7ZPV5</accession>
<dbReference type="PRINTS" id="PR00081">
    <property type="entry name" value="GDHRDH"/>
</dbReference>
<dbReference type="InterPro" id="IPR036291">
    <property type="entry name" value="NAD(P)-bd_dom_sf"/>
</dbReference>
<dbReference type="AlphaFoldDB" id="A0A8B7ZPV5"/>
<reference evidence="3" key="1">
    <citation type="submission" date="2025-08" db="UniProtKB">
        <authorList>
            <consortium name="RefSeq"/>
        </authorList>
    </citation>
    <scope>IDENTIFICATION</scope>
</reference>
<dbReference type="OrthoDB" id="294295at2759"/>
<dbReference type="RefSeq" id="XP_022107618.1">
    <property type="nucleotide sequence ID" value="XM_022251926.1"/>
</dbReference>
<evidence type="ECO:0000313" key="2">
    <source>
        <dbReference type="Proteomes" id="UP000694845"/>
    </source>
</evidence>
<dbReference type="InterPro" id="IPR002347">
    <property type="entry name" value="SDR_fam"/>
</dbReference>
<proteinExistence type="predicted"/>
<dbReference type="Proteomes" id="UP000694845">
    <property type="component" value="Unplaced"/>
</dbReference>